<name>A0ABU8LP82_9MICO</name>
<organism evidence="4 5">
    <name type="scientific">Microbacterium istanbulense</name>
    <dbReference type="NCBI Taxonomy" id="3122049"/>
    <lineage>
        <taxon>Bacteria</taxon>
        <taxon>Bacillati</taxon>
        <taxon>Actinomycetota</taxon>
        <taxon>Actinomycetes</taxon>
        <taxon>Micrococcales</taxon>
        <taxon>Microbacteriaceae</taxon>
        <taxon>Microbacterium</taxon>
    </lineage>
</organism>
<proteinExistence type="predicted"/>
<keyword evidence="5" id="KW-1185">Reference proteome</keyword>
<evidence type="ECO:0000256" key="2">
    <source>
        <dbReference type="PROSITE-ProRule" id="PRU00335"/>
    </source>
</evidence>
<evidence type="ECO:0000313" key="4">
    <source>
        <dbReference type="EMBL" id="MEJ1092508.1"/>
    </source>
</evidence>
<evidence type="ECO:0000313" key="5">
    <source>
        <dbReference type="Proteomes" id="UP001366085"/>
    </source>
</evidence>
<feature type="DNA-binding region" description="H-T-H motif" evidence="2">
    <location>
        <begin position="28"/>
        <end position="47"/>
    </location>
</feature>
<dbReference type="PROSITE" id="PS50977">
    <property type="entry name" value="HTH_TETR_2"/>
    <property type="match status" value="1"/>
</dbReference>
<dbReference type="SUPFAM" id="SSF46689">
    <property type="entry name" value="Homeodomain-like"/>
    <property type="match status" value="1"/>
</dbReference>
<gene>
    <name evidence="4" type="ORF">WDU93_12515</name>
</gene>
<comment type="caution">
    <text evidence="4">The sequence shown here is derived from an EMBL/GenBank/DDBJ whole genome shotgun (WGS) entry which is preliminary data.</text>
</comment>
<dbReference type="InterPro" id="IPR009057">
    <property type="entry name" value="Homeodomain-like_sf"/>
</dbReference>
<dbReference type="Pfam" id="PF00440">
    <property type="entry name" value="TetR_N"/>
    <property type="match status" value="1"/>
</dbReference>
<dbReference type="RefSeq" id="WP_337321133.1">
    <property type="nucleotide sequence ID" value="NZ_JBBDGN010000013.1"/>
</dbReference>
<evidence type="ECO:0000256" key="1">
    <source>
        <dbReference type="ARBA" id="ARBA00023125"/>
    </source>
</evidence>
<dbReference type="Pfam" id="PF17940">
    <property type="entry name" value="TetR_C_31"/>
    <property type="match status" value="1"/>
</dbReference>
<accession>A0ABU8LP82</accession>
<dbReference type="InterPro" id="IPR041583">
    <property type="entry name" value="TetR_C_31"/>
</dbReference>
<feature type="domain" description="HTH tetR-type" evidence="3">
    <location>
        <begin position="5"/>
        <end position="65"/>
    </location>
</feature>
<reference evidence="4 5" key="1">
    <citation type="submission" date="2024-02" db="EMBL/GenBank/DDBJ databases">
        <authorList>
            <person name="Saticioglu I.B."/>
        </authorList>
    </citation>
    <scope>NUCLEOTIDE SEQUENCE [LARGE SCALE GENOMIC DNA]</scope>
    <source>
        <strain evidence="4 5">Mu-43</strain>
    </source>
</reference>
<dbReference type="Gene3D" id="1.10.357.10">
    <property type="entry name" value="Tetracycline Repressor, domain 2"/>
    <property type="match status" value="1"/>
</dbReference>
<keyword evidence="1 2" id="KW-0238">DNA-binding</keyword>
<dbReference type="EMBL" id="JBBDGN010000013">
    <property type="protein sequence ID" value="MEJ1092508.1"/>
    <property type="molecule type" value="Genomic_DNA"/>
</dbReference>
<protein>
    <submittedName>
        <fullName evidence="4">TetR family transcriptional regulator</fullName>
    </submittedName>
</protein>
<sequence>MVRNDERRTRLLDAGIEVLAAAGARGLTFRAVDAQAEVPMGTASNYFTSRTALLRELGAHVFARLAPDAALVADRMHAVHDRELERTFMHDIVDRAQADRAAHLALIELRLEAARDPEFRVAFLGPMRGGLDTALRDHVDGGFPGGAGVGLALYLAMNGMLLEHLTLPGSIEAAVDAASGAGHQHDVHAVVDLLVDAIVPVV</sequence>
<dbReference type="Proteomes" id="UP001366085">
    <property type="component" value="Unassembled WGS sequence"/>
</dbReference>
<dbReference type="InterPro" id="IPR001647">
    <property type="entry name" value="HTH_TetR"/>
</dbReference>
<evidence type="ECO:0000259" key="3">
    <source>
        <dbReference type="PROSITE" id="PS50977"/>
    </source>
</evidence>